<keyword evidence="5 6" id="KW-0472">Membrane</keyword>
<keyword evidence="2" id="KW-1003">Cell membrane</keyword>
<dbReference type="PANTHER" id="PTHR37937:SF1">
    <property type="entry name" value="CONJUGATIVE TRANSFER: DNA TRANSPORT"/>
    <property type="match status" value="1"/>
</dbReference>
<dbReference type="Gene3D" id="3.40.50.300">
    <property type="entry name" value="P-loop containing nucleotide triphosphate hydrolases"/>
    <property type="match status" value="2"/>
</dbReference>
<proteinExistence type="predicted"/>
<evidence type="ECO:0000256" key="3">
    <source>
        <dbReference type="ARBA" id="ARBA00022692"/>
    </source>
</evidence>
<dbReference type="EMBL" id="AP021877">
    <property type="protein sequence ID" value="BBO86772.1"/>
    <property type="molecule type" value="Genomic_DNA"/>
</dbReference>
<accession>A0A5K8A2L6</accession>
<evidence type="ECO:0000256" key="6">
    <source>
        <dbReference type="SAM" id="Phobius"/>
    </source>
</evidence>
<reference evidence="8 9" key="1">
    <citation type="submission" date="2019-11" db="EMBL/GenBank/DDBJ databases">
        <title>Comparative genomics of hydrocarbon-degrading Desulfosarcina strains.</title>
        <authorList>
            <person name="Watanabe M."/>
            <person name="Kojima H."/>
            <person name="Fukui M."/>
        </authorList>
    </citation>
    <scope>NUCLEOTIDE SEQUENCE [LARGE SCALE GENOMIC DNA]</scope>
    <source>
        <strain evidence="8 9">28bB2T</strain>
        <plasmid evidence="9">do28_1 dna</plasmid>
    </source>
</reference>
<keyword evidence="4 6" id="KW-1133">Transmembrane helix</keyword>
<feature type="domain" description="Type IV secretion system coupling protein TraD DNA-binding" evidence="7">
    <location>
        <begin position="167"/>
        <end position="541"/>
    </location>
</feature>
<dbReference type="Proteomes" id="UP000425960">
    <property type="component" value="Plasmid Do28_1"/>
</dbReference>
<dbReference type="PANTHER" id="PTHR37937">
    <property type="entry name" value="CONJUGATIVE TRANSFER: DNA TRANSPORT"/>
    <property type="match status" value="1"/>
</dbReference>
<dbReference type="InterPro" id="IPR027417">
    <property type="entry name" value="P-loop_NTPase"/>
</dbReference>
<dbReference type="SUPFAM" id="SSF52540">
    <property type="entry name" value="P-loop containing nucleoside triphosphate hydrolases"/>
    <property type="match status" value="1"/>
</dbReference>
<dbReference type="AlphaFoldDB" id="A0A5K8A2L6"/>
<keyword evidence="8" id="KW-0614">Plasmid</keyword>
<keyword evidence="3 6" id="KW-0812">Transmembrane</keyword>
<evidence type="ECO:0000256" key="5">
    <source>
        <dbReference type="ARBA" id="ARBA00023136"/>
    </source>
</evidence>
<organism evidence="8 9">
    <name type="scientific">Desulfosarcina ovata subsp. sediminis</name>
    <dbReference type="NCBI Taxonomy" id="885957"/>
    <lineage>
        <taxon>Bacteria</taxon>
        <taxon>Pseudomonadati</taxon>
        <taxon>Thermodesulfobacteriota</taxon>
        <taxon>Desulfobacteria</taxon>
        <taxon>Desulfobacterales</taxon>
        <taxon>Desulfosarcinaceae</taxon>
        <taxon>Desulfosarcina</taxon>
    </lineage>
</organism>
<feature type="transmembrane region" description="Helical" evidence="6">
    <location>
        <begin position="25"/>
        <end position="46"/>
    </location>
</feature>
<dbReference type="GO" id="GO:0005886">
    <property type="term" value="C:plasma membrane"/>
    <property type="evidence" value="ECO:0007669"/>
    <property type="project" value="UniProtKB-SubCell"/>
</dbReference>
<dbReference type="RefSeq" id="WP_155326351.1">
    <property type="nucleotide sequence ID" value="NZ_AP021877.1"/>
</dbReference>
<evidence type="ECO:0000259" key="7">
    <source>
        <dbReference type="Pfam" id="PF10412"/>
    </source>
</evidence>
<dbReference type="KEGG" id="dov:DSCO28_73380"/>
<evidence type="ECO:0000313" key="8">
    <source>
        <dbReference type="EMBL" id="BBO86772.1"/>
    </source>
</evidence>
<gene>
    <name evidence="8" type="ORF">DSCO28_73380</name>
</gene>
<evidence type="ECO:0000256" key="4">
    <source>
        <dbReference type="ARBA" id="ARBA00022989"/>
    </source>
</evidence>
<evidence type="ECO:0000256" key="2">
    <source>
        <dbReference type="ARBA" id="ARBA00022475"/>
    </source>
</evidence>
<sequence>MRTDSFEGFEVLSNKLKMSYKMHKTTLLVLLLLIVLSFFTVVKYTYTYDTYLFTRWVLSKTLSYISPSITLNFINEDGSHVRVKTGTLVETDWLNDAAAGESARLLWILGIMAAVSYLGIYPGILYLFGKRSTSQSNELHIRGAKFIVPREYNTAVRKGGVKTALPFASVRMPINNETRGTLLVGKPGKGKTVCLSGVLENIKERKGKAVVYDYKGDYVQKFYDPDIDLIFNPLDTRSIGWSLKNEIDTYMDIDAIASSLVPESISNADPFWPDSARGVFAGCLHCLYRSEKNSNADLWDLLTADAEVLTSHFKGVKGAEAGRRYIDMNDKTSRQADSVLSVTMQHSKCFEYMGGCEGDFKTADWLKDERPGIIFITNYEIIQHTLKPILSLFIDLLCRRFLSMNESYDRRIFFLLDEIGTLQRLPSLVKFITNIRSKGGAPFVGVQDFGQLDKIYSDDISHTIVSALNNNVYFALSDKSAKRASDNIGDYECYETERSYSLGVSDIRDGVTMNRRKKKEPLVLPSEIQSMRDLETIIKFENYDFIRDKFEYKLRPDMNQPFILRPDLSMDYIIDQERQLVSGENCPEMIYEKEEDG</sequence>
<geneLocation type="plasmid" evidence="9">
    <name>do28_1 dna</name>
</geneLocation>
<comment type="subcellular location">
    <subcellularLocation>
        <location evidence="1">Cell membrane</location>
        <topology evidence="1">Multi-pass membrane protein</topology>
    </subcellularLocation>
</comment>
<feature type="transmembrane region" description="Helical" evidence="6">
    <location>
        <begin position="105"/>
        <end position="128"/>
    </location>
</feature>
<name>A0A5K8A2L6_9BACT</name>
<evidence type="ECO:0000313" key="9">
    <source>
        <dbReference type="Proteomes" id="UP000425960"/>
    </source>
</evidence>
<evidence type="ECO:0000256" key="1">
    <source>
        <dbReference type="ARBA" id="ARBA00004651"/>
    </source>
</evidence>
<protein>
    <submittedName>
        <fullName evidence="8">Conjugative transfer protein TraD</fullName>
    </submittedName>
</protein>
<dbReference type="InterPro" id="IPR019476">
    <property type="entry name" value="T4SS_TraD_DNA-bd"/>
</dbReference>
<dbReference type="Pfam" id="PF10412">
    <property type="entry name" value="TrwB_AAD_bind"/>
    <property type="match status" value="1"/>
</dbReference>
<dbReference type="InterPro" id="IPR051539">
    <property type="entry name" value="T4SS-coupling_protein"/>
</dbReference>
<dbReference type="CDD" id="cd01127">
    <property type="entry name" value="TrwB_TraG_TraD_VirD4"/>
    <property type="match status" value="1"/>
</dbReference>